<feature type="compositionally biased region" description="Low complexity" evidence="4">
    <location>
        <begin position="364"/>
        <end position="375"/>
    </location>
</feature>
<feature type="compositionally biased region" description="Basic and acidic residues" evidence="4">
    <location>
        <begin position="217"/>
        <end position="234"/>
    </location>
</feature>
<dbReference type="RefSeq" id="XP_020453444.1">
    <property type="nucleotide sequence ID" value="XM_020597788.1"/>
</dbReference>
<reference evidence="6" key="1">
    <citation type="submission" date="2025-08" db="UniProtKB">
        <authorList>
            <consortium name="Ensembl"/>
        </authorList>
    </citation>
    <scope>IDENTIFICATION</scope>
</reference>
<dbReference type="PANTHER" id="PTHR10417">
    <property type="entry name" value="GLUCOCORTICOID MODULATORY ELEMENT-BINDING PROTEIN"/>
    <property type="match status" value="1"/>
</dbReference>
<feature type="compositionally biased region" description="Basic and acidic residues" evidence="4">
    <location>
        <begin position="379"/>
        <end position="388"/>
    </location>
</feature>
<dbReference type="GO" id="GO:0006357">
    <property type="term" value="P:regulation of transcription by RNA polymerase II"/>
    <property type="evidence" value="ECO:0007669"/>
    <property type="project" value="TreeGrafter"/>
</dbReference>
<dbReference type="GeneID" id="109958848"/>
<keyword evidence="2" id="KW-0804">Transcription</keyword>
<accession>A0A3Q3K8G0</accession>
<dbReference type="InterPro" id="IPR010919">
    <property type="entry name" value="SAND-like_dom_sf"/>
</dbReference>
<dbReference type="GO" id="GO:0005634">
    <property type="term" value="C:nucleus"/>
    <property type="evidence" value="ECO:0007669"/>
    <property type="project" value="TreeGrafter"/>
</dbReference>
<feature type="region of interest" description="Disordered" evidence="4">
    <location>
        <begin position="285"/>
        <end position="442"/>
    </location>
</feature>
<protein>
    <recommendedName>
        <fullName evidence="5">SAND domain-containing protein</fullName>
    </recommendedName>
</protein>
<dbReference type="GO" id="GO:0000978">
    <property type="term" value="F:RNA polymerase II cis-regulatory region sequence-specific DNA binding"/>
    <property type="evidence" value="ECO:0007669"/>
    <property type="project" value="TreeGrafter"/>
</dbReference>
<feature type="compositionally biased region" description="Low complexity" evidence="4">
    <location>
        <begin position="160"/>
        <end position="173"/>
    </location>
</feature>
<feature type="region of interest" description="Disordered" evidence="4">
    <location>
        <begin position="160"/>
        <end position="256"/>
    </location>
</feature>
<evidence type="ECO:0000256" key="3">
    <source>
        <dbReference type="ARBA" id="ARBA00023242"/>
    </source>
</evidence>
<feature type="compositionally biased region" description="Acidic residues" evidence="4">
    <location>
        <begin position="41"/>
        <end position="60"/>
    </location>
</feature>
<proteinExistence type="predicted"/>
<dbReference type="SUPFAM" id="SSF63763">
    <property type="entry name" value="SAND domain-like"/>
    <property type="match status" value="1"/>
</dbReference>
<dbReference type="AlphaFoldDB" id="A0A3Q3K8G0"/>
<sequence>MKRIRIQLRPFNKKSKVEEEEDQYTRKSPRKRRRVKYIDYDNNDNSDEEEEEEKEEEDDQQLGSSSQSQWIQDNRLLPVTCGNKTGVMDKEKLDRGEPCIKSEDCWYSPPAFEDFGGKYANRKWKASIFLQDKPLQYWFEKGLLTTKGFKKGRRQFKKIISLSDQESESSSRGSEIESEEETEEDDAKDDNWLPNSDELVLEGEEERGGAENGGEGVDSKTDKDKEEDKTGKGELEDEDMSADNNSDSEELEAPEKNILMMELQVILERLPEVKTNQSNYMEHLVDNLSKLSDEEAQSEEESEHSGLAPSDLSITADAHVDPSQMSGPPTTGGVTEENKAEFIQRNERKDRQGGTETDQRDSSRSPSAPATSSSDIEPDTVHKTEDSGRMSNHTAKPSAFPQMLLSGTDTDVGSDIVGDWEEKDAELQTGQCGTEQHEGSSETFVTVNTGGVSVREPIHIKTERTEETKLSTIPSSELVECKYENPGQTDATTSGHHAAQSQVTTPQTRFPLTAGVSGRTRYPENPSSATTDLDTMDLDQLKKEKIKMQLKVLKLQEEYYTLKIHERRKCHRFPGDTL</sequence>
<feature type="compositionally biased region" description="Polar residues" evidence="4">
    <location>
        <begin position="323"/>
        <end position="333"/>
    </location>
</feature>
<dbReference type="Pfam" id="PF01342">
    <property type="entry name" value="SAND"/>
    <property type="match status" value="1"/>
</dbReference>
<dbReference type="GO" id="GO:0046872">
    <property type="term" value="F:metal ion binding"/>
    <property type="evidence" value="ECO:0007669"/>
    <property type="project" value="UniProtKB-KW"/>
</dbReference>
<evidence type="ECO:0000259" key="5">
    <source>
        <dbReference type="PROSITE" id="PS50864"/>
    </source>
</evidence>
<feature type="compositionally biased region" description="Basic and acidic residues" evidence="4">
    <location>
        <begin position="336"/>
        <end position="363"/>
    </location>
</feature>
<feature type="region of interest" description="Disordered" evidence="4">
    <location>
        <begin position="485"/>
        <end position="532"/>
    </location>
</feature>
<organism evidence="6 7">
    <name type="scientific">Monopterus albus</name>
    <name type="common">Swamp eel</name>
    <dbReference type="NCBI Taxonomy" id="43700"/>
    <lineage>
        <taxon>Eukaryota</taxon>
        <taxon>Metazoa</taxon>
        <taxon>Chordata</taxon>
        <taxon>Craniata</taxon>
        <taxon>Vertebrata</taxon>
        <taxon>Euteleostomi</taxon>
        <taxon>Actinopterygii</taxon>
        <taxon>Neopterygii</taxon>
        <taxon>Teleostei</taxon>
        <taxon>Neoteleostei</taxon>
        <taxon>Acanthomorphata</taxon>
        <taxon>Anabantaria</taxon>
        <taxon>Synbranchiformes</taxon>
        <taxon>Synbranchidae</taxon>
        <taxon>Monopterus</taxon>
    </lineage>
</organism>
<keyword evidence="7" id="KW-1185">Reference proteome</keyword>
<feature type="compositionally biased region" description="Acidic residues" evidence="4">
    <location>
        <begin position="235"/>
        <end position="252"/>
    </location>
</feature>
<evidence type="ECO:0000256" key="4">
    <source>
        <dbReference type="SAM" id="MobiDB-lite"/>
    </source>
</evidence>
<evidence type="ECO:0000313" key="6">
    <source>
        <dbReference type="Ensembl" id="ENSMALP00000024852.1"/>
    </source>
</evidence>
<keyword evidence="3" id="KW-0539">Nucleus</keyword>
<evidence type="ECO:0000256" key="2">
    <source>
        <dbReference type="ARBA" id="ARBA00023163"/>
    </source>
</evidence>
<feature type="compositionally biased region" description="Basic residues" evidence="4">
    <location>
        <begin position="1"/>
        <end position="14"/>
    </location>
</feature>
<dbReference type="RefSeq" id="XP_020453443.1">
    <property type="nucleotide sequence ID" value="XM_020597787.1"/>
</dbReference>
<dbReference type="SMART" id="SM00258">
    <property type="entry name" value="SAND"/>
    <property type="match status" value="1"/>
</dbReference>
<dbReference type="InterPro" id="IPR000770">
    <property type="entry name" value="SAND_dom"/>
</dbReference>
<dbReference type="KEGG" id="malb:109958848"/>
<reference evidence="6" key="2">
    <citation type="submission" date="2025-09" db="UniProtKB">
        <authorList>
            <consortium name="Ensembl"/>
        </authorList>
    </citation>
    <scope>IDENTIFICATION</scope>
</reference>
<dbReference type="RefSeq" id="XP_020453445.1">
    <property type="nucleotide sequence ID" value="XM_020597789.1"/>
</dbReference>
<dbReference type="Proteomes" id="UP000261600">
    <property type="component" value="Unplaced"/>
</dbReference>
<feature type="domain" description="SAND" evidence="5">
    <location>
        <begin position="66"/>
        <end position="145"/>
    </location>
</feature>
<keyword evidence="1" id="KW-0805">Transcription regulation</keyword>
<dbReference type="OrthoDB" id="1870062at2759"/>
<dbReference type="Gene3D" id="3.10.390.10">
    <property type="entry name" value="SAND domain-like"/>
    <property type="match status" value="1"/>
</dbReference>
<feature type="compositionally biased region" description="Acidic residues" evidence="4">
    <location>
        <begin position="176"/>
        <end position="188"/>
    </location>
</feature>
<dbReference type="PANTHER" id="PTHR10417:SF9">
    <property type="entry name" value="SP140 NUCLEAR BODY PROTEIN"/>
    <property type="match status" value="1"/>
</dbReference>
<feature type="compositionally biased region" description="Polar residues" evidence="4">
    <location>
        <begin position="486"/>
        <end position="510"/>
    </location>
</feature>
<evidence type="ECO:0000313" key="7">
    <source>
        <dbReference type="Proteomes" id="UP000261600"/>
    </source>
</evidence>
<name>A0A3Q3K8G0_MONAL</name>
<feature type="region of interest" description="Disordered" evidence="4">
    <location>
        <begin position="1"/>
        <end position="73"/>
    </location>
</feature>
<dbReference type="Ensembl" id="ENSMALT00000025320.1">
    <property type="protein sequence ID" value="ENSMALP00000024852.1"/>
    <property type="gene ID" value="ENSMALG00000017298.1"/>
</dbReference>
<evidence type="ECO:0000256" key="1">
    <source>
        <dbReference type="ARBA" id="ARBA00023015"/>
    </source>
</evidence>
<dbReference type="PROSITE" id="PS50864">
    <property type="entry name" value="SAND"/>
    <property type="match status" value="1"/>
</dbReference>